<gene>
    <name evidence="1" type="ORF">S03H2_17272</name>
</gene>
<dbReference type="AlphaFoldDB" id="X1FJX4"/>
<protein>
    <submittedName>
        <fullName evidence="1">Uncharacterized protein</fullName>
    </submittedName>
</protein>
<dbReference type="EMBL" id="BARU01008891">
    <property type="protein sequence ID" value="GAH45946.1"/>
    <property type="molecule type" value="Genomic_DNA"/>
</dbReference>
<name>X1FJX4_9ZZZZ</name>
<proteinExistence type="predicted"/>
<reference evidence="1" key="1">
    <citation type="journal article" date="2014" name="Front. Microbiol.">
        <title>High frequency of phylogenetically diverse reductive dehalogenase-homologous genes in deep subseafloor sedimentary metagenomes.</title>
        <authorList>
            <person name="Kawai M."/>
            <person name="Futagami T."/>
            <person name="Toyoda A."/>
            <person name="Takaki Y."/>
            <person name="Nishi S."/>
            <person name="Hori S."/>
            <person name="Arai W."/>
            <person name="Tsubouchi T."/>
            <person name="Morono Y."/>
            <person name="Uchiyama I."/>
            <person name="Ito T."/>
            <person name="Fujiyama A."/>
            <person name="Inagaki F."/>
            <person name="Takami H."/>
        </authorList>
    </citation>
    <scope>NUCLEOTIDE SEQUENCE</scope>
    <source>
        <strain evidence="1">Expedition CK06-06</strain>
    </source>
</reference>
<evidence type="ECO:0000313" key="1">
    <source>
        <dbReference type="EMBL" id="GAH45946.1"/>
    </source>
</evidence>
<comment type="caution">
    <text evidence="1">The sequence shown here is derived from an EMBL/GenBank/DDBJ whole genome shotgun (WGS) entry which is preliminary data.</text>
</comment>
<accession>X1FJX4</accession>
<sequence length="79" mass="8943">MGKYQLEPKKSYADLSILVSILCNFLHFWVCRNPSGGTSGCFDERCWIQHDFCHLNSSPLGSKVGKCRHSIGFFMIKGD</sequence>
<organism evidence="1">
    <name type="scientific">marine sediment metagenome</name>
    <dbReference type="NCBI Taxonomy" id="412755"/>
    <lineage>
        <taxon>unclassified sequences</taxon>
        <taxon>metagenomes</taxon>
        <taxon>ecological metagenomes</taxon>
    </lineage>
</organism>